<dbReference type="STRING" id="342668.A0A1B8GNZ7"/>
<organism evidence="3 4">
    <name type="scientific">Pseudogymnoascus verrucosus</name>
    <dbReference type="NCBI Taxonomy" id="342668"/>
    <lineage>
        <taxon>Eukaryota</taxon>
        <taxon>Fungi</taxon>
        <taxon>Dikarya</taxon>
        <taxon>Ascomycota</taxon>
        <taxon>Pezizomycotina</taxon>
        <taxon>Leotiomycetes</taxon>
        <taxon>Thelebolales</taxon>
        <taxon>Thelebolaceae</taxon>
        <taxon>Pseudogymnoascus</taxon>
    </lineage>
</organism>
<comment type="similarity">
    <text evidence="1">Belongs to the short-chain dehydrogenases/reductases (SDR) family.</text>
</comment>
<sequence length="265" mass="28768">MSNAPIILITGANTGIGFEVIKALVDSPNAYTILLGGRSIQKAKDAVKLAKEQFPNSQSTLSAIQVDIEDDASISKAFEEVSTKYERLDVLINNAGALFDFEIQSGRMTMREAWNKSWNVNTTGTQIMTHTFVPLLLKSSDPRLLFVTSGTSSLTETESSDMWVNKVPAKGWPKQAISMPSYRSSKTGMNMMMREWARVLTEDGVKVWCISPGFLATGLGAGPAANKEMGAGDPALGGKFIKDVVEGKRDQDVGKVIRSGSNQPW</sequence>
<dbReference type="SUPFAM" id="SSF51735">
    <property type="entry name" value="NAD(P)-binding Rossmann-fold domains"/>
    <property type="match status" value="1"/>
</dbReference>
<dbReference type="InterPro" id="IPR002347">
    <property type="entry name" value="SDR_fam"/>
</dbReference>
<dbReference type="OrthoDB" id="1933717at2759"/>
<reference evidence="3 4" key="1">
    <citation type="submission" date="2016-03" db="EMBL/GenBank/DDBJ databases">
        <title>Comparative genomics of Pseudogymnoascus destructans, the fungus causing white-nose syndrome of bats.</title>
        <authorList>
            <person name="Palmer J.M."/>
            <person name="Drees K.P."/>
            <person name="Foster J.T."/>
            <person name="Lindner D.L."/>
        </authorList>
    </citation>
    <scope>NUCLEOTIDE SEQUENCE [LARGE SCALE GENOMIC DNA]</scope>
    <source>
        <strain evidence="3 4">UAMH 10579</strain>
    </source>
</reference>
<keyword evidence="4" id="KW-1185">Reference proteome</keyword>
<evidence type="ECO:0000256" key="1">
    <source>
        <dbReference type="ARBA" id="ARBA00006484"/>
    </source>
</evidence>
<dbReference type="Proteomes" id="UP000091956">
    <property type="component" value="Unassembled WGS sequence"/>
</dbReference>
<dbReference type="InterPro" id="IPR036291">
    <property type="entry name" value="NAD(P)-bd_dom_sf"/>
</dbReference>
<evidence type="ECO:0000313" key="3">
    <source>
        <dbReference type="EMBL" id="OBT97531.1"/>
    </source>
</evidence>
<dbReference type="Pfam" id="PF00106">
    <property type="entry name" value="adh_short"/>
    <property type="match status" value="2"/>
</dbReference>
<evidence type="ECO:0000256" key="2">
    <source>
        <dbReference type="ARBA" id="ARBA00023002"/>
    </source>
</evidence>
<proteinExistence type="inferred from homology"/>
<dbReference type="GO" id="GO:0050664">
    <property type="term" value="F:oxidoreductase activity, acting on NAD(P)H, oxygen as acceptor"/>
    <property type="evidence" value="ECO:0007669"/>
    <property type="project" value="TreeGrafter"/>
</dbReference>
<dbReference type="GeneID" id="28837877"/>
<accession>A0A1B8GNZ7</accession>
<keyword evidence="2" id="KW-0560">Oxidoreductase</keyword>
<dbReference type="RefSeq" id="XP_018131264.1">
    <property type="nucleotide sequence ID" value="XM_018273965.2"/>
</dbReference>
<dbReference type="FunFam" id="3.40.50.720:FF:000922">
    <property type="entry name" value="Uncharacterized protein"/>
    <property type="match status" value="1"/>
</dbReference>
<dbReference type="GO" id="GO:0016616">
    <property type="term" value="F:oxidoreductase activity, acting on the CH-OH group of donors, NAD or NADP as acceptor"/>
    <property type="evidence" value="ECO:0007669"/>
    <property type="project" value="UniProtKB-ARBA"/>
</dbReference>
<dbReference type="AlphaFoldDB" id="A0A1B8GNZ7"/>
<gene>
    <name evidence="3" type="ORF">VE01_04491</name>
</gene>
<evidence type="ECO:0000313" key="4">
    <source>
        <dbReference type="Proteomes" id="UP000091956"/>
    </source>
</evidence>
<reference evidence="4" key="2">
    <citation type="journal article" date="2018" name="Nat. Commun.">
        <title>Extreme sensitivity to ultraviolet light in the fungal pathogen causing white-nose syndrome of bats.</title>
        <authorList>
            <person name="Palmer J.M."/>
            <person name="Drees K.P."/>
            <person name="Foster J.T."/>
            <person name="Lindner D.L."/>
        </authorList>
    </citation>
    <scope>NUCLEOTIDE SEQUENCE [LARGE SCALE GENOMIC DNA]</scope>
    <source>
        <strain evidence="4">UAMH 10579</strain>
    </source>
</reference>
<dbReference type="EMBL" id="KV460221">
    <property type="protein sequence ID" value="OBT97531.1"/>
    <property type="molecule type" value="Genomic_DNA"/>
</dbReference>
<name>A0A1B8GNZ7_9PEZI</name>
<dbReference type="PANTHER" id="PTHR43008:SF8">
    <property type="entry name" value="BENZIL REDUCTASE ((S)-BENZOIN FORMING) IRC24"/>
    <property type="match status" value="1"/>
</dbReference>
<protein>
    <submittedName>
        <fullName evidence="3">Uncharacterized protein</fullName>
    </submittedName>
</protein>
<dbReference type="PRINTS" id="PR00081">
    <property type="entry name" value="GDHRDH"/>
</dbReference>
<dbReference type="PANTHER" id="PTHR43008">
    <property type="entry name" value="BENZIL REDUCTASE"/>
    <property type="match status" value="1"/>
</dbReference>
<dbReference type="Gene3D" id="3.40.50.720">
    <property type="entry name" value="NAD(P)-binding Rossmann-like Domain"/>
    <property type="match status" value="1"/>
</dbReference>